<comment type="catalytic activity">
    <reaction evidence="4">
        <text>UTP + H2O = UMP + diphosphate + H(+)</text>
        <dbReference type="Rhea" id="RHEA:29395"/>
        <dbReference type="ChEBI" id="CHEBI:15377"/>
        <dbReference type="ChEBI" id="CHEBI:15378"/>
        <dbReference type="ChEBI" id="CHEBI:33019"/>
        <dbReference type="ChEBI" id="CHEBI:46398"/>
        <dbReference type="ChEBI" id="CHEBI:57865"/>
        <dbReference type="EC" id="3.6.1.9"/>
    </reaction>
</comment>
<feature type="active site" description="Proton acceptor" evidence="4">
    <location>
        <position position="74"/>
    </location>
</feature>
<comment type="caution">
    <text evidence="4">Lacks conserved residue(s) required for the propagation of feature annotation.</text>
</comment>
<keyword evidence="4" id="KW-0963">Cytoplasm</keyword>
<evidence type="ECO:0000256" key="1">
    <source>
        <dbReference type="ARBA" id="ARBA00001968"/>
    </source>
</evidence>
<comment type="function">
    <text evidence="4">Nucleoside triphosphate pyrophosphatase that hydrolyzes dTTP and UTP. May have a dual role in cell division arrest and in preventing the incorporation of modified nucleotides into cellular nucleic acids.</text>
</comment>
<dbReference type="Pfam" id="PF02545">
    <property type="entry name" value="Maf"/>
    <property type="match status" value="1"/>
</dbReference>
<evidence type="ECO:0000256" key="4">
    <source>
        <dbReference type="HAMAP-Rule" id="MF_00528"/>
    </source>
</evidence>
<dbReference type="NCBIfam" id="TIGR00172">
    <property type="entry name" value="maf"/>
    <property type="match status" value="1"/>
</dbReference>
<comment type="similarity">
    <text evidence="4">Belongs to the Maf family. YhdE subfamily.</text>
</comment>
<dbReference type="GO" id="GO:0036218">
    <property type="term" value="F:dTTP diphosphatase activity"/>
    <property type="evidence" value="ECO:0007669"/>
    <property type="project" value="RHEA"/>
</dbReference>
<dbReference type="InterPro" id="IPR029001">
    <property type="entry name" value="ITPase-like_fam"/>
</dbReference>
<dbReference type="EMBL" id="CP002085">
    <property type="protein sequence ID" value="ADK85566.1"/>
    <property type="molecule type" value="Genomic_DNA"/>
</dbReference>
<dbReference type="PANTHER" id="PTHR43213">
    <property type="entry name" value="BIFUNCTIONAL DTTP/UTP PYROPHOSPHATASE/METHYLTRANSFERASE PROTEIN-RELATED"/>
    <property type="match status" value="1"/>
</dbReference>
<gene>
    <name evidence="5" type="ordered locus">Deba_2202</name>
</gene>
<comment type="subcellular location">
    <subcellularLocation>
        <location evidence="4">Cytoplasm</location>
    </subcellularLocation>
</comment>
<protein>
    <recommendedName>
        <fullName evidence="4">dTTP/UTP pyrophosphatase</fullName>
        <shortName evidence="4">dTTPase/UTPase</shortName>
        <ecNumber evidence="4">3.6.1.9</ecNumber>
    </recommendedName>
    <alternativeName>
        <fullName evidence="4">Nucleoside triphosphate pyrophosphatase</fullName>
    </alternativeName>
    <alternativeName>
        <fullName evidence="4">Nucleotide pyrophosphatase</fullName>
        <shortName evidence="4">Nucleotide PPase</shortName>
    </alternativeName>
</protein>
<dbReference type="KEGG" id="dbr:Deba_2202"/>
<dbReference type="PIRSF" id="PIRSF006305">
    <property type="entry name" value="Maf"/>
    <property type="match status" value="1"/>
</dbReference>
<feature type="site" description="Important for substrate specificity" evidence="4">
    <location>
        <position position="157"/>
    </location>
</feature>
<dbReference type="Gene3D" id="3.90.950.10">
    <property type="match status" value="1"/>
</dbReference>
<dbReference type="RefSeq" id="WP_013259007.1">
    <property type="nucleotide sequence ID" value="NC_014365.1"/>
</dbReference>
<dbReference type="GO" id="GO:0009117">
    <property type="term" value="P:nucleotide metabolic process"/>
    <property type="evidence" value="ECO:0007669"/>
    <property type="project" value="UniProtKB-KW"/>
</dbReference>
<dbReference type="AlphaFoldDB" id="E1QJ23"/>
<keyword evidence="6" id="KW-1185">Reference proteome</keyword>
<keyword evidence="3 4" id="KW-0546">Nucleotide metabolism</keyword>
<reference evidence="5 6" key="1">
    <citation type="journal article" date="2010" name="Stand. Genomic Sci.">
        <title>Complete genome sequence of Desulfarculus baarsii type strain (2st14).</title>
        <authorList>
            <person name="Sun H."/>
            <person name="Spring S."/>
            <person name="Lapidus A."/>
            <person name="Davenport K."/>
            <person name="Del Rio T.G."/>
            <person name="Tice H."/>
            <person name="Nolan M."/>
            <person name="Copeland A."/>
            <person name="Cheng J.F."/>
            <person name="Lucas S."/>
            <person name="Tapia R."/>
            <person name="Goodwin L."/>
            <person name="Pitluck S."/>
            <person name="Ivanova N."/>
            <person name="Pagani I."/>
            <person name="Mavromatis K."/>
            <person name="Ovchinnikova G."/>
            <person name="Pati A."/>
            <person name="Chen A."/>
            <person name="Palaniappan K."/>
            <person name="Hauser L."/>
            <person name="Chang Y.J."/>
            <person name="Jeffries C.D."/>
            <person name="Detter J.C."/>
            <person name="Han C."/>
            <person name="Rohde M."/>
            <person name="Brambilla E."/>
            <person name="Goker M."/>
            <person name="Woyke T."/>
            <person name="Bristow J."/>
            <person name="Eisen J.A."/>
            <person name="Markowitz V."/>
            <person name="Hugenholtz P."/>
            <person name="Kyrpides N.C."/>
            <person name="Klenk H.P."/>
            <person name="Land M."/>
        </authorList>
    </citation>
    <scope>NUCLEOTIDE SEQUENCE [LARGE SCALE GENOMIC DNA]</scope>
    <source>
        <strain evidence="6">ATCC 33931 / DSM 2075 / LMG 7858 / VKM B-1802 / 2st14</strain>
    </source>
</reference>
<dbReference type="CDD" id="cd00555">
    <property type="entry name" value="Maf"/>
    <property type="match status" value="1"/>
</dbReference>
<comment type="catalytic activity">
    <reaction evidence="4">
        <text>dTTP + H2O = dTMP + diphosphate + H(+)</text>
        <dbReference type="Rhea" id="RHEA:28534"/>
        <dbReference type="ChEBI" id="CHEBI:15377"/>
        <dbReference type="ChEBI" id="CHEBI:15378"/>
        <dbReference type="ChEBI" id="CHEBI:33019"/>
        <dbReference type="ChEBI" id="CHEBI:37568"/>
        <dbReference type="ChEBI" id="CHEBI:63528"/>
        <dbReference type="EC" id="3.6.1.9"/>
    </reaction>
</comment>
<keyword evidence="2 4" id="KW-0378">Hydrolase</keyword>
<organism evidence="5 6">
    <name type="scientific">Desulfarculus baarsii (strain ATCC 33931 / DSM 2075 / LMG 7858 / VKM B-1802 / 2st14)</name>
    <dbReference type="NCBI Taxonomy" id="644282"/>
    <lineage>
        <taxon>Bacteria</taxon>
        <taxon>Pseudomonadati</taxon>
        <taxon>Thermodesulfobacteriota</taxon>
        <taxon>Desulfarculia</taxon>
        <taxon>Desulfarculales</taxon>
        <taxon>Desulfarculaceae</taxon>
        <taxon>Desulfarculus</taxon>
    </lineage>
</organism>
<dbReference type="PANTHER" id="PTHR43213:SF5">
    <property type="entry name" value="BIFUNCTIONAL DTTP_UTP PYROPHOSPHATASE_METHYLTRANSFERASE PROTEIN-RELATED"/>
    <property type="match status" value="1"/>
</dbReference>
<feature type="site" description="Important for substrate specificity" evidence="4">
    <location>
        <position position="18"/>
    </location>
</feature>
<name>E1QJ23_DESB2</name>
<feature type="site" description="Important for substrate specificity" evidence="4">
    <location>
        <position position="75"/>
    </location>
</feature>
<evidence type="ECO:0000313" key="5">
    <source>
        <dbReference type="EMBL" id="ADK85566.1"/>
    </source>
</evidence>
<dbReference type="eggNOG" id="COG0424">
    <property type="taxonomic scope" value="Bacteria"/>
</dbReference>
<dbReference type="EC" id="3.6.1.9" evidence="4"/>
<accession>E1QJ23</accession>
<dbReference type="HOGENOM" id="CLU_040416_2_1_7"/>
<dbReference type="Proteomes" id="UP000009047">
    <property type="component" value="Chromosome"/>
</dbReference>
<evidence type="ECO:0000313" key="6">
    <source>
        <dbReference type="Proteomes" id="UP000009047"/>
    </source>
</evidence>
<dbReference type="STRING" id="644282.Deba_2202"/>
<dbReference type="HAMAP" id="MF_00528">
    <property type="entry name" value="Maf"/>
    <property type="match status" value="1"/>
</dbReference>
<dbReference type="InterPro" id="IPR003697">
    <property type="entry name" value="Maf-like"/>
</dbReference>
<proteinExistence type="inferred from homology"/>
<evidence type="ECO:0000256" key="3">
    <source>
        <dbReference type="ARBA" id="ARBA00023080"/>
    </source>
</evidence>
<sequence>MYRLTPGLELILASASPRRRELLGRIGLEFAVAPAHVDETTAPGETAQQAAQRLAQAKALATPAGPGQVVLAADTLVTIDGVILGKPADQAQAVAMLERLNGREHQVVTGFHLRLPGGQRGGLGLSNVRFRRLAPAEIAAYVRSGEPMGKAGAYAVQGLGAALVEAVSGSYTNVVGLPLAAVVKLLLELGLIAPNAEERP</sequence>
<dbReference type="GO" id="GO:0005737">
    <property type="term" value="C:cytoplasm"/>
    <property type="evidence" value="ECO:0007669"/>
    <property type="project" value="UniProtKB-SubCell"/>
</dbReference>
<dbReference type="GO" id="GO:0036221">
    <property type="term" value="F:UTP diphosphatase activity"/>
    <property type="evidence" value="ECO:0007669"/>
    <property type="project" value="RHEA"/>
</dbReference>
<dbReference type="SUPFAM" id="SSF52972">
    <property type="entry name" value="ITPase-like"/>
    <property type="match status" value="1"/>
</dbReference>
<comment type="cofactor">
    <cofactor evidence="1 4">
        <name>a divalent metal cation</name>
        <dbReference type="ChEBI" id="CHEBI:60240"/>
    </cofactor>
</comment>
<evidence type="ECO:0000256" key="2">
    <source>
        <dbReference type="ARBA" id="ARBA00022801"/>
    </source>
</evidence>